<name>A0A6J6ZG24_9ZZZZ</name>
<organism evidence="1">
    <name type="scientific">freshwater metagenome</name>
    <dbReference type="NCBI Taxonomy" id="449393"/>
    <lineage>
        <taxon>unclassified sequences</taxon>
        <taxon>metagenomes</taxon>
        <taxon>ecological metagenomes</taxon>
    </lineage>
</organism>
<accession>A0A6J6ZG24</accession>
<dbReference type="AlphaFoldDB" id="A0A6J6ZG24"/>
<dbReference type="EMBL" id="CAFAAL010000241">
    <property type="protein sequence ID" value="CAB4820731.1"/>
    <property type="molecule type" value="Genomic_DNA"/>
</dbReference>
<gene>
    <name evidence="1" type="ORF">UFOPK3004_01813</name>
</gene>
<reference evidence="1" key="1">
    <citation type="submission" date="2020-05" db="EMBL/GenBank/DDBJ databases">
        <authorList>
            <person name="Chiriac C."/>
            <person name="Salcher M."/>
            <person name="Ghai R."/>
            <person name="Kavagutti S V."/>
        </authorList>
    </citation>
    <scope>NUCLEOTIDE SEQUENCE</scope>
</reference>
<protein>
    <submittedName>
        <fullName evidence="1">Unannotated protein</fullName>
    </submittedName>
</protein>
<proteinExistence type="predicted"/>
<evidence type="ECO:0000313" key="1">
    <source>
        <dbReference type="EMBL" id="CAB4820731.1"/>
    </source>
</evidence>
<sequence length="68" mass="6913">MLPGLTSALTAGNTVFAKVASAFAPLATHAAYEPVPPTAEVIAGAMNAAAARTARDISAVMSLRIPRY</sequence>